<evidence type="ECO:0000256" key="5">
    <source>
        <dbReference type="SAM" id="MobiDB-lite"/>
    </source>
</evidence>
<evidence type="ECO:0000313" key="8">
    <source>
        <dbReference type="EMBL" id="KAF2265516.1"/>
    </source>
</evidence>
<name>A0A9P4KBB1_9PLEO</name>
<evidence type="ECO:0000256" key="4">
    <source>
        <dbReference type="PROSITE-ProRule" id="PRU00175"/>
    </source>
</evidence>
<feature type="compositionally biased region" description="Low complexity" evidence="5">
    <location>
        <begin position="146"/>
        <end position="158"/>
    </location>
</feature>
<evidence type="ECO:0000256" key="1">
    <source>
        <dbReference type="ARBA" id="ARBA00022723"/>
    </source>
</evidence>
<dbReference type="PROSITE" id="PS50178">
    <property type="entry name" value="ZF_FYVE"/>
    <property type="match status" value="1"/>
</dbReference>
<feature type="compositionally biased region" description="Pro residues" evidence="5">
    <location>
        <begin position="118"/>
        <end position="134"/>
    </location>
</feature>
<keyword evidence="3" id="KW-0862">Zinc</keyword>
<feature type="compositionally biased region" description="Polar residues" evidence="5">
    <location>
        <begin position="545"/>
        <end position="581"/>
    </location>
</feature>
<dbReference type="PANTHER" id="PTHR23164:SF30">
    <property type="entry name" value="EARLY ENDOSOME ANTIGEN 1"/>
    <property type="match status" value="1"/>
</dbReference>
<dbReference type="Pfam" id="PF13639">
    <property type="entry name" value="zf-RING_2"/>
    <property type="match status" value="1"/>
</dbReference>
<keyword evidence="1" id="KW-0479">Metal-binding</keyword>
<dbReference type="InterPro" id="IPR011011">
    <property type="entry name" value="Znf_FYVE_PHD"/>
</dbReference>
<keyword evidence="9" id="KW-1185">Reference proteome</keyword>
<dbReference type="PANTHER" id="PTHR23164">
    <property type="entry name" value="EARLY ENDOSOME ANTIGEN 1"/>
    <property type="match status" value="1"/>
</dbReference>
<dbReference type="EMBL" id="ML986605">
    <property type="protein sequence ID" value="KAF2265516.1"/>
    <property type="molecule type" value="Genomic_DNA"/>
</dbReference>
<dbReference type="Proteomes" id="UP000800093">
    <property type="component" value="Unassembled WGS sequence"/>
</dbReference>
<dbReference type="SMART" id="SM00184">
    <property type="entry name" value="RING"/>
    <property type="match status" value="1"/>
</dbReference>
<gene>
    <name evidence="8" type="ORF">CC78DRAFT_567567</name>
</gene>
<dbReference type="SUPFAM" id="SSF57903">
    <property type="entry name" value="FYVE/PHD zinc finger"/>
    <property type="match status" value="1"/>
</dbReference>
<evidence type="ECO:0000259" key="6">
    <source>
        <dbReference type="PROSITE" id="PS50089"/>
    </source>
</evidence>
<dbReference type="AlphaFoldDB" id="A0A9P4KBB1"/>
<feature type="compositionally biased region" description="Basic and acidic residues" evidence="5">
    <location>
        <begin position="385"/>
        <end position="402"/>
    </location>
</feature>
<dbReference type="Pfam" id="PF01363">
    <property type="entry name" value="FYVE"/>
    <property type="match status" value="1"/>
</dbReference>
<protein>
    <submittedName>
        <fullName evidence="8">FYVE-domain-containing protein</fullName>
    </submittedName>
</protein>
<dbReference type="CDD" id="cd16489">
    <property type="entry name" value="mRING-CH-C4HC2H_ZNRF"/>
    <property type="match status" value="1"/>
</dbReference>
<evidence type="ECO:0000313" key="9">
    <source>
        <dbReference type="Proteomes" id="UP000800093"/>
    </source>
</evidence>
<feature type="domain" description="RING-type" evidence="6">
    <location>
        <begin position="609"/>
        <end position="652"/>
    </location>
</feature>
<feature type="domain" description="FYVE-type" evidence="7">
    <location>
        <begin position="235"/>
        <end position="333"/>
    </location>
</feature>
<evidence type="ECO:0000259" key="7">
    <source>
        <dbReference type="PROSITE" id="PS50178"/>
    </source>
</evidence>
<dbReference type="GO" id="GO:0008270">
    <property type="term" value="F:zinc ion binding"/>
    <property type="evidence" value="ECO:0007669"/>
    <property type="project" value="UniProtKB-KW"/>
</dbReference>
<feature type="region of interest" description="Disordered" evidence="5">
    <location>
        <begin position="1"/>
        <end position="231"/>
    </location>
</feature>
<evidence type="ECO:0000256" key="3">
    <source>
        <dbReference type="ARBA" id="ARBA00022833"/>
    </source>
</evidence>
<dbReference type="OrthoDB" id="660555at2759"/>
<proteinExistence type="predicted"/>
<dbReference type="InterPro" id="IPR017455">
    <property type="entry name" value="Znf_FYVE-rel"/>
</dbReference>
<dbReference type="Gene3D" id="3.30.40.10">
    <property type="entry name" value="Zinc/RING finger domain, C3HC4 (zinc finger)"/>
    <property type="match status" value="2"/>
</dbReference>
<dbReference type="InterPro" id="IPR013083">
    <property type="entry name" value="Znf_RING/FYVE/PHD"/>
</dbReference>
<dbReference type="InterPro" id="IPR001841">
    <property type="entry name" value="Znf_RING"/>
</dbReference>
<dbReference type="SUPFAM" id="SSF57850">
    <property type="entry name" value="RING/U-box"/>
    <property type="match status" value="1"/>
</dbReference>
<reference evidence="9" key="1">
    <citation type="journal article" date="2020" name="Stud. Mycol.">
        <title>101 Dothideomycetes genomes: A test case for predicting lifestyles and emergence of pathogens.</title>
        <authorList>
            <person name="Haridas S."/>
            <person name="Albert R."/>
            <person name="Binder M."/>
            <person name="Bloem J."/>
            <person name="LaButti K."/>
            <person name="Salamov A."/>
            <person name="Andreopoulos B."/>
            <person name="Baker S."/>
            <person name="Barry K."/>
            <person name="Bills G."/>
            <person name="Bluhm B."/>
            <person name="Cannon C."/>
            <person name="Castanera R."/>
            <person name="Culley D."/>
            <person name="Daum C."/>
            <person name="Ezra D."/>
            <person name="Gonzalez J."/>
            <person name="Henrissat B."/>
            <person name="Kuo A."/>
            <person name="Liang C."/>
            <person name="Lipzen A."/>
            <person name="Lutzoni F."/>
            <person name="Magnuson J."/>
            <person name="Mondo S."/>
            <person name="Nolan M."/>
            <person name="Ohm R."/>
            <person name="Pangilinan J."/>
            <person name="Park H.-J."/>
            <person name="Ramirez L."/>
            <person name="Alfaro M."/>
            <person name="Sun H."/>
            <person name="Tritt A."/>
            <person name="Yoshinaga Y."/>
            <person name="Zwiers L.-H."/>
            <person name="Turgeon B."/>
            <person name="Goodwin S."/>
            <person name="Spatafora J."/>
            <person name="Crous P."/>
            <person name="Grigoriev I."/>
        </authorList>
    </citation>
    <scope>NUCLEOTIDE SEQUENCE [LARGE SCALE GENOMIC DNA]</scope>
    <source>
        <strain evidence="9">CBS 304.66</strain>
    </source>
</reference>
<feature type="compositionally biased region" description="Basic residues" evidence="5">
    <location>
        <begin position="452"/>
        <end position="463"/>
    </location>
</feature>
<sequence length="655" mass="71163">MSSGPQSFDWRDRSPSTSASSKDDADEQLAPRTRSLMHTGTGRRQGRVFSQSSPALGSLHDGPGPNTAADSDSAHRGYPQRVQSHGAVASHFLPQPPDTYGGQTWADFLRESRVAQSSPPPPSLPPLTGPPPQNPSSRFALPALPSRSSETSSIPSRSSSDRKRRLTAPESPMRQPNHARSLQDGPGATPSEPLISVPSIAPNRPPLPSFPSRSSAGSRERRRESDIVLPPWQPDSEVSHCPVCGSQFTFFYRKHHCRKCGRVVCSACSPHRITIPRQFIVHPPNDMILGANIIDLTGDDDESGMSSFGPFRNPALGGGEEVRVCNPCVPDPNYSPPPQYAAGQGRQFPSYYSSHRPPFASIGPPAPPPRGHRGSQSLSSGSHTVGRDQTHLPRAPFSEERTSYNGTRTADLWLPAQPPSVGQRSPSQFPPAAEYLPGPDINYNPHSAFPQGHHHRHRHHHSFSARDSDSVPRPGSRMEQISSQSVPPQPQPRRQIAEEDECPVCLRELPPKGPDGNEDARTQHIVDCIAQHSASPPPAPPNPNQVISTSLPSQRTRGMSTAGTGDGTSPATGNGEGSSSRVSLSRFTMFPYIATEKDCVDEDGSAAECVICLEDFEAGQKMARLACWCKFHEKCIRSWWEKKGRGNCPTHQLHD</sequence>
<accession>A0A9P4KBB1</accession>
<evidence type="ECO:0000256" key="2">
    <source>
        <dbReference type="ARBA" id="ARBA00022771"/>
    </source>
</evidence>
<comment type="caution">
    <text evidence="8">The sequence shown here is derived from an EMBL/GenBank/DDBJ whole genome shotgun (WGS) entry which is preliminary data.</text>
</comment>
<keyword evidence="2 4" id="KW-0863">Zinc-finger</keyword>
<dbReference type="PROSITE" id="PS50089">
    <property type="entry name" value="ZF_RING_2"/>
    <property type="match status" value="1"/>
</dbReference>
<dbReference type="SMART" id="SM00064">
    <property type="entry name" value="FYVE"/>
    <property type="match status" value="1"/>
</dbReference>
<dbReference type="InterPro" id="IPR000306">
    <property type="entry name" value="Znf_FYVE"/>
</dbReference>
<feature type="region of interest" description="Disordered" evidence="5">
    <location>
        <begin position="336"/>
        <end position="581"/>
    </location>
</feature>
<organism evidence="8 9">
    <name type="scientific">Lojkania enalia</name>
    <dbReference type="NCBI Taxonomy" id="147567"/>
    <lineage>
        <taxon>Eukaryota</taxon>
        <taxon>Fungi</taxon>
        <taxon>Dikarya</taxon>
        <taxon>Ascomycota</taxon>
        <taxon>Pezizomycotina</taxon>
        <taxon>Dothideomycetes</taxon>
        <taxon>Pleosporomycetidae</taxon>
        <taxon>Pleosporales</taxon>
        <taxon>Pleosporales incertae sedis</taxon>
        <taxon>Lojkania</taxon>
    </lineage>
</organism>